<evidence type="ECO:0000313" key="2">
    <source>
        <dbReference type="EMBL" id="ADD95733.1"/>
    </source>
</evidence>
<proteinExistence type="predicted"/>
<evidence type="ECO:0000256" key="1">
    <source>
        <dbReference type="SAM" id="MobiDB-lite"/>
    </source>
</evidence>
<dbReference type="EMBL" id="GU943089">
    <property type="protein sequence ID" value="ADD95733.1"/>
    <property type="molecule type" value="Genomic_DNA"/>
</dbReference>
<reference evidence="2" key="1">
    <citation type="journal article" date="2010" name="ISME J.">
        <title>Metagenome of the Mediterranean deep chlorophyll maximum studied by direct and fosmid library 454 pyrosequencing.</title>
        <authorList>
            <person name="Ghai R."/>
            <person name="Martin-Cuadrado A.B."/>
            <person name="Molto A.G."/>
            <person name="Heredia I.G."/>
            <person name="Cabrera R."/>
            <person name="Martin J."/>
            <person name="Verdu M."/>
            <person name="Deschamps P."/>
            <person name="Moreira D."/>
            <person name="Lopez-Garcia P."/>
            <person name="Mira A."/>
            <person name="Rodriguez-Valera F."/>
        </authorList>
    </citation>
    <scope>NUCLEOTIDE SEQUENCE</scope>
</reference>
<protein>
    <submittedName>
        <fullName evidence="2">Uncharacterized protein</fullName>
    </submittedName>
</protein>
<feature type="region of interest" description="Disordered" evidence="1">
    <location>
        <begin position="1012"/>
        <end position="1036"/>
    </location>
</feature>
<dbReference type="AlphaFoldDB" id="D6PJ32"/>
<name>D6PJ32_9ZZZZ</name>
<sequence>MFTQQALNTHYFAYCMAMQAIAPKQTVTTPKRVVYLSNDKIYSSPQKPLIPTPFEADMLIVTTNFKKFNTASAETQSEEAVHVVHEQNPTGALFRDINRRLWVSDHSVADAIKERAGKIIKKQGLHESTQDQRSRAKTVRDLLRHENVVAKDRSTNRISLYLVDVYQTAMKEMLTTLANVEHAAKQWRINPTPKRESDYLEAIQWYDGTFERLNVAPKLAADAKRMFDANLRHRKTVKSITKYLRQASVAFDVVSTKQDTQNRIYGALVEPGITADMIEDAINHETIMMSTTDSGCCVSTPALAIELALQCALYGFGQYQSWKIIPNSIESCQRFRSKARKCKKEPGTFTASENEKALGIKRASTGVEGRTQLGEMAMSHRQWPKRAQLEKDIKRWKSTVPFNIEADADIDPRFSESIKKKSLTKFSKAGDTAETYKALYPIYKLLFDHRSIRSWDEFVKFTLTSAEASQWLDAYFAKLAVTYKENQRKVQEKIAAGATFTRDAHALVGVTADAMLDVAAWLLKYGKRDEEWLALLQDATPALLSKWFSLRETTVWLFQVLSEADWKWLEDHKNETSMHKLWFGLFVIVTEDGYRLVKRENKGRSGEDYRPGDDQADFDITDLSPYPFLEDYLDMAVDAIEKITGYRVTHESRQPEVYISMHQRTTGWFQLLQAHIFPFRVFEHGNKHCLTAKLKHVGKIMKVHCHPEQALPASETKQHIWQSENRGSQLAQIKTQVCVDGETYDTTLGKCRFAFIPREELYLPFYDKNKSTTQKMHDSFDRLYTRIKDAIKTRPIDGQPGLISGKPMNQKSLALGSTLPFKFTFCGRHGSGNRHLESKTYYSQCDDPHVKDKLKKIVAETITRESHISEKVVKKNYAAFKGQFKDFASLKGTIDTDRWSSHPHQRPSEDTFPWTFVEPQHASGSLKSRSKSMAELTIEEQNAQLFWFSNLELVWQHRAKLDDYCDSKAWKEFARTMDAALHEAQAKWDDKIGKTWTSSAVDCVKGVVASLSPGKRPHDDTTPQRLTKRIRTEVPA</sequence>
<organism evidence="2">
    <name type="scientific">uncultured organism MedDCM-OCT-S04-C188</name>
    <dbReference type="NCBI Taxonomy" id="743612"/>
    <lineage>
        <taxon>unclassified sequences</taxon>
        <taxon>environmental samples</taxon>
    </lineage>
</organism>
<accession>D6PJ32</accession>